<evidence type="ECO:0000313" key="1">
    <source>
        <dbReference type="EMBL" id="CAG5002019.1"/>
    </source>
</evidence>
<sequence length="107" mass="12302">MNAVVASIPTLMIEHRKVDVFRHRATFTNPNGDAINIDSLDPAMLIYKGQTLLVTIEDEDWTKSLNQTSAEKAASFFAAMDCFTKYRYRFYDRAQNQTIYEGPFKII</sequence>
<dbReference type="Proteomes" id="UP000680038">
    <property type="component" value="Unassembled WGS sequence"/>
</dbReference>
<dbReference type="AlphaFoldDB" id="A0A916JCR0"/>
<gene>
    <name evidence="1" type="ORF">DYBT9275_02787</name>
</gene>
<organism evidence="1 2">
    <name type="scientific">Dyadobacter helix</name>
    <dbReference type="NCBI Taxonomy" id="2822344"/>
    <lineage>
        <taxon>Bacteria</taxon>
        <taxon>Pseudomonadati</taxon>
        <taxon>Bacteroidota</taxon>
        <taxon>Cytophagia</taxon>
        <taxon>Cytophagales</taxon>
        <taxon>Spirosomataceae</taxon>
        <taxon>Dyadobacter</taxon>
    </lineage>
</organism>
<comment type="caution">
    <text evidence="1">The sequence shown here is derived from an EMBL/GenBank/DDBJ whole genome shotgun (WGS) entry which is preliminary data.</text>
</comment>
<proteinExistence type="predicted"/>
<keyword evidence="2" id="KW-1185">Reference proteome</keyword>
<reference evidence="1" key="1">
    <citation type="submission" date="2021-04" db="EMBL/GenBank/DDBJ databases">
        <authorList>
            <person name="Rodrigo-Torres L."/>
            <person name="Arahal R. D."/>
            <person name="Lucena T."/>
        </authorList>
    </citation>
    <scope>NUCLEOTIDE SEQUENCE</scope>
    <source>
        <strain evidence="1">CECT 9275</strain>
    </source>
</reference>
<evidence type="ECO:0000313" key="2">
    <source>
        <dbReference type="Proteomes" id="UP000680038"/>
    </source>
</evidence>
<dbReference type="EMBL" id="CAJRAF010000002">
    <property type="protein sequence ID" value="CAG5002019.1"/>
    <property type="molecule type" value="Genomic_DNA"/>
</dbReference>
<protein>
    <submittedName>
        <fullName evidence="1">Uncharacterized protein</fullName>
    </submittedName>
</protein>
<accession>A0A916JCR0</accession>
<name>A0A916JCR0_9BACT</name>